<keyword evidence="3" id="KW-1185">Reference proteome</keyword>
<dbReference type="Proteomes" id="UP000694560">
    <property type="component" value="Unplaced"/>
</dbReference>
<protein>
    <submittedName>
        <fullName evidence="2">Uncharacterized protein</fullName>
    </submittedName>
</protein>
<proteinExistence type="predicted"/>
<feature type="region of interest" description="Disordered" evidence="1">
    <location>
        <begin position="39"/>
        <end position="68"/>
    </location>
</feature>
<organism evidence="2 3">
    <name type="scientific">Malurus cyaneus samueli</name>
    <dbReference type="NCBI Taxonomy" id="2593467"/>
    <lineage>
        <taxon>Eukaryota</taxon>
        <taxon>Metazoa</taxon>
        <taxon>Chordata</taxon>
        <taxon>Craniata</taxon>
        <taxon>Vertebrata</taxon>
        <taxon>Euteleostomi</taxon>
        <taxon>Archelosauria</taxon>
        <taxon>Archosauria</taxon>
        <taxon>Dinosauria</taxon>
        <taxon>Saurischia</taxon>
        <taxon>Theropoda</taxon>
        <taxon>Coelurosauria</taxon>
        <taxon>Aves</taxon>
        <taxon>Neognathae</taxon>
        <taxon>Neoaves</taxon>
        <taxon>Telluraves</taxon>
        <taxon>Australaves</taxon>
        <taxon>Passeriformes</taxon>
        <taxon>Meliphagoidea</taxon>
        <taxon>Maluridae</taxon>
        <taxon>Malurus</taxon>
    </lineage>
</organism>
<name>A0A8C5TRR0_9PASS</name>
<dbReference type="Ensembl" id="ENSMCST00000011792.1">
    <property type="protein sequence ID" value="ENSMCSP00000011493.1"/>
    <property type="gene ID" value="ENSMCSG00000008147.1"/>
</dbReference>
<dbReference type="OrthoDB" id="10053431at2759"/>
<evidence type="ECO:0000256" key="1">
    <source>
        <dbReference type="SAM" id="MobiDB-lite"/>
    </source>
</evidence>
<dbReference type="AlphaFoldDB" id="A0A8C5TRR0"/>
<sequence length="111" mass="12456">MKEENFLRRRFSLCPASSTPQKVDPRKLTRNLFFGTDNDIYPLSPGKDVEGNSPSALKDDPPQTPNSISKIEYKLCNGSDKECVSPTAKFMKKETLKVCGKQSGQHQLAFF</sequence>
<accession>A0A8C5TRR0</accession>
<evidence type="ECO:0000313" key="2">
    <source>
        <dbReference type="Ensembl" id="ENSMCSP00000011493.1"/>
    </source>
</evidence>
<evidence type="ECO:0000313" key="3">
    <source>
        <dbReference type="Proteomes" id="UP000694560"/>
    </source>
</evidence>
<reference evidence="2" key="2">
    <citation type="submission" date="2025-09" db="UniProtKB">
        <authorList>
            <consortium name="Ensembl"/>
        </authorList>
    </citation>
    <scope>IDENTIFICATION</scope>
</reference>
<reference evidence="2" key="1">
    <citation type="submission" date="2025-08" db="UniProtKB">
        <authorList>
            <consortium name="Ensembl"/>
        </authorList>
    </citation>
    <scope>IDENTIFICATION</scope>
</reference>